<reference evidence="1 2" key="1">
    <citation type="submission" date="2015-01" db="EMBL/GenBank/DDBJ databases">
        <title>Evolution of Trichinella species and genotypes.</title>
        <authorList>
            <person name="Korhonen P.K."/>
            <person name="Edoardo P."/>
            <person name="Giuseppe L.R."/>
            <person name="Gasser R.B."/>
        </authorList>
    </citation>
    <scope>NUCLEOTIDE SEQUENCE [LARGE SCALE GENOMIC DNA]</scope>
    <source>
        <strain evidence="1">ISS417</strain>
    </source>
</reference>
<sequence>LIHLNQEKRSVIENQPDTIEENKVHVTHAMTEIL</sequence>
<comment type="caution">
    <text evidence="1">The sequence shown here is derived from an EMBL/GenBank/DDBJ whole genome shotgun (WGS) entry which is preliminary data.</text>
</comment>
<dbReference type="EMBL" id="JYDJ01004472">
    <property type="protein sequence ID" value="KRX28530.1"/>
    <property type="molecule type" value="Genomic_DNA"/>
</dbReference>
<feature type="non-terminal residue" evidence="1">
    <location>
        <position position="34"/>
    </location>
</feature>
<accession>A0A0V0SP90</accession>
<evidence type="ECO:0000313" key="1">
    <source>
        <dbReference type="EMBL" id="KRX28530.1"/>
    </source>
</evidence>
<keyword evidence="2" id="KW-1185">Reference proteome</keyword>
<protein>
    <submittedName>
        <fullName evidence="1">Uncharacterized protein</fullName>
    </submittedName>
</protein>
<dbReference type="AlphaFoldDB" id="A0A0V0SP90"/>
<evidence type="ECO:0000313" key="2">
    <source>
        <dbReference type="Proteomes" id="UP000055048"/>
    </source>
</evidence>
<gene>
    <name evidence="1" type="ORF">T05_5131</name>
</gene>
<feature type="non-terminal residue" evidence="1">
    <location>
        <position position="1"/>
    </location>
</feature>
<proteinExistence type="predicted"/>
<name>A0A0V0SP90_9BILA</name>
<dbReference type="Proteomes" id="UP000055048">
    <property type="component" value="Unassembled WGS sequence"/>
</dbReference>
<organism evidence="1 2">
    <name type="scientific">Trichinella murrelli</name>
    <dbReference type="NCBI Taxonomy" id="144512"/>
    <lineage>
        <taxon>Eukaryota</taxon>
        <taxon>Metazoa</taxon>
        <taxon>Ecdysozoa</taxon>
        <taxon>Nematoda</taxon>
        <taxon>Enoplea</taxon>
        <taxon>Dorylaimia</taxon>
        <taxon>Trichinellida</taxon>
        <taxon>Trichinellidae</taxon>
        <taxon>Trichinella</taxon>
    </lineage>
</organism>